<evidence type="ECO:0000313" key="5">
    <source>
        <dbReference type="Proteomes" id="UP000317257"/>
    </source>
</evidence>
<reference evidence="2 4" key="1">
    <citation type="journal article" date="2016" name="Genome Biol. Evol.">
        <title>Divergent and convergent evolution of fungal pathogenicity.</title>
        <authorList>
            <person name="Shang Y."/>
            <person name="Xiao G."/>
            <person name="Zheng P."/>
            <person name="Cen K."/>
            <person name="Zhan S."/>
            <person name="Wang C."/>
        </authorList>
    </citation>
    <scope>NUCLEOTIDE SEQUENCE [LARGE SCALE GENOMIC DNA]</scope>
    <source>
        <strain evidence="2 4">RCEF 4871</strain>
    </source>
</reference>
<dbReference type="InterPro" id="IPR036444">
    <property type="entry name" value="PLipase_A2_dom_sf"/>
</dbReference>
<dbReference type="Gene3D" id="1.20.90.10">
    <property type="entry name" value="Phospholipase A2 domain"/>
    <property type="match status" value="1"/>
</dbReference>
<protein>
    <submittedName>
        <fullName evidence="2">P15-like protein</fullName>
    </submittedName>
</protein>
<accession>A0A5C6GLA0</accession>
<name>A0A167IYB7_METRR</name>
<dbReference type="GO" id="GO:0004623">
    <property type="term" value="F:phospholipase A2 activity"/>
    <property type="evidence" value="ECO:0007669"/>
    <property type="project" value="InterPro"/>
</dbReference>
<keyword evidence="4" id="KW-1185">Reference proteome</keyword>
<organism evidence="2 4">
    <name type="scientific">Metarhizium rileyi (strain RCEF 4871)</name>
    <name type="common">Nomuraea rileyi</name>
    <dbReference type="NCBI Taxonomy" id="1649241"/>
    <lineage>
        <taxon>Eukaryota</taxon>
        <taxon>Fungi</taxon>
        <taxon>Dikarya</taxon>
        <taxon>Ascomycota</taxon>
        <taxon>Pezizomycotina</taxon>
        <taxon>Sordariomycetes</taxon>
        <taxon>Hypocreomycetidae</taxon>
        <taxon>Hypocreales</taxon>
        <taxon>Clavicipitaceae</taxon>
        <taxon>Metarhizium</taxon>
    </lineage>
</organism>
<dbReference type="PANTHER" id="PTHR40787:SF3">
    <property type="entry name" value="PROTEIN TRANSPORT PROTEIN SEC39"/>
    <property type="match status" value="1"/>
</dbReference>
<feature type="chain" id="PRO_5007888549" evidence="1">
    <location>
        <begin position="20"/>
        <end position="180"/>
    </location>
</feature>
<feature type="signal peptide" evidence="1">
    <location>
        <begin position="1"/>
        <end position="19"/>
    </location>
</feature>
<proteinExistence type="predicted"/>
<dbReference type="OMA" id="RNYKAQG"/>
<comment type="caution">
    <text evidence="2">The sequence shown here is derived from an EMBL/GenBank/DDBJ whole genome shotgun (WGS) entry which is preliminary data.</text>
</comment>
<dbReference type="AlphaFoldDB" id="A0A167IYB7"/>
<dbReference type="Pfam" id="PF09056">
    <property type="entry name" value="Phospholip_A2_3"/>
    <property type="match status" value="1"/>
</dbReference>
<dbReference type="EMBL" id="AZHC01000003">
    <property type="protein sequence ID" value="OAA49582.1"/>
    <property type="molecule type" value="Genomic_DNA"/>
</dbReference>
<evidence type="ECO:0000313" key="2">
    <source>
        <dbReference type="EMBL" id="OAA49582.1"/>
    </source>
</evidence>
<keyword evidence="1" id="KW-0732">Signal</keyword>
<dbReference type="OrthoDB" id="5120271at2759"/>
<dbReference type="GO" id="GO:0050482">
    <property type="term" value="P:arachidonate secretion"/>
    <property type="evidence" value="ECO:0007669"/>
    <property type="project" value="InterPro"/>
</dbReference>
<dbReference type="InterPro" id="IPR015141">
    <property type="entry name" value="PLipase_A2_prok/fun"/>
</dbReference>
<dbReference type="Proteomes" id="UP000243498">
    <property type="component" value="Unassembled WGS sequence"/>
</dbReference>
<reference evidence="3" key="3">
    <citation type="journal article" date="2019" name="Microbiol. Resour. Announc.">
        <title>Genome Sequence of Metarhizium rileyi, a Microbial Control Agent for Lepidoptera.</title>
        <authorList>
            <person name="Binneck E."/>
            <person name="Lastra C.C.L."/>
            <person name="Sosa-Gomez D.R."/>
        </authorList>
    </citation>
    <scope>NUCLEOTIDE SEQUENCE</scope>
    <source>
        <strain evidence="3">Cep018-CH2</strain>
    </source>
</reference>
<evidence type="ECO:0000313" key="3">
    <source>
        <dbReference type="EMBL" id="TWU78144.1"/>
    </source>
</evidence>
<evidence type="ECO:0000313" key="4">
    <source>
        <dbReference type="Proteomes" id="UP000243498"/>
    </source>
</evidence>
<accession>A0A167IYB7</accession>
<dbReference type="EMBL" id="SBHS01000002">
    <property type="protein sequence ID" value="TWU78144.1"/>
    <property type="molecule type" value="Genomic_DNA"/>
</dbReference>
<sequence>MRFNALLPLLLPLVGLALAAPASDAAGVRQPAIHAVTDHLLFAVTLARFEARRDAKDPASLDWASDGCTSSPDNPFGFPFLPGCHRHDFGYQNYRIQERFTKAAKAKIDSNFKSDLYHQCRGVPAKAACRALANVYYEAVKEFGGKDATKRDSIAYEKAVAAYDAAVKEAQEKGLLPVLD</sequence>
<reference evidence="5" key="2">
    <citation type="submission" date="2018-12" db="EMBL/GenBank/DDBJ databases">
        <title>The complete genome of Metarhizium rileyi, a key fungal pathogen of Lepidoptera.</title>
        <authorList>
            <person name="Binneck E."/>
            <person name="Lastra C.C.L."/>
            <person name="Sosa-Gomez D.R."/>
        </authorList>
    </citation>
    <scope>NUCLEOTIDE SEQUENCE [LARGE SCALE GENOMIC DNA]</scope>
    <source>
        <strain evidence="5">Cep018-CH2</strain>
    </source>
</reference>
<evidence type="ECO:0000256" key="1">
    <source>
        <dbReference type="SAM" id="SignalP"/>
    </source>
</evidence>
<dbReference type="PANTHER" id="PTHR40787">
    <property type="entry name" value="SECRETED PROTEIN"/>
    <property type="match status" value="1"/>
</dbReference>
<dbReference type="GO" id="GO:0006644">
    <property type="term" value="P:phospholipid metabolic process"/>
    <property type="evidence" value="ECO:0007669"/>
    <property type="project" value="InterPro"/>
</dbReference>
<gene>
    <name evidence="3" type="ORF">ED733_007499</name>
    <name evidence="2" type="ORF">NOR_01505</name>
</gene>
<dbReference type="Proteomes" id="UP000317257">
    <property type="component" value="Unassembled WGS sequence"/>
</dbReference>
<dbReference type="SUPFAM" id="SSF48619">
    <property type="entry name" value="Phospholipase A2, PLA2"/>
    <property type="match status" value="1"/>
</dbReference>